<protein>
    <recommendedName>
        <fullName evidence="2">Retrotransposon Copia-like N-terminal domain-containing protein</fullName>
    </recommendedName>
</protein>
<evidence type="ECO:0000313" key="3">
    <source>
        <dbReference type="Proteomes" id="UP000813463"/>
    </source>
</evidence>
<evidence type="ECO:0000313" key="4">
    <source>
        <dbReference type="RefSeq" id="XP_056690690.1"/>
    </source>
</evidence>
<feature type="domain" description="Retrotransposon Copia-like N-terminal" evidence="2">
    <location>
        <begin position="27"/>
        <end position="65"/>
    </location>
</feature>
<dbReference type="Pfam" id="PF14244">
    <property type="entry name" value="Retrotran_gag_3"/>
    <property type="match status" value="1"/>
</dbReference>
<accession>A0ABM3R503</accession>
<dbReference type="GeneID" id="130465918"/>
<dbReference type="RefSeq" id="XP_056690690.1">
    <property type="nucleotide sequence ID" value="XM_056834712.1"/>
</dbReference>
<evidence type="ECO:0000259" key="2">
    <source>
        <dbReference type="Pfam" id="PF14244"/>
    </source>
</evidence>
<reference evidence="4" key="2">
    <citation type="submission" date="2025-08" db="UniProtKB">
        <authorList>
            <consortium name="RefSeq"/>
        </authorList>
    </citation>
    <scope>IDENTIFICATION</scope>
    <source>
        <tissue evidence="4">Leaf</tissue>
    </source>
</reference>
<feature type="region of interest" description="Disordered" evidence="1">
    <location>
        <begin position="250"/>
        <end position="277"/>
    </location>
</feature>
<dbReference type="InterPro" id="IPR029472">
    <property type="entry name" value="Copia-like_N"/>
</dbReference>
<reference evidence="3" key="1">
    <citation type="journal article" date="2021" name="Nat. Commun.">
        <title>Genomic analyses provide insights into spinach domestication and the genetic basis of agronomic traits.</title>
        <authorList>
            <person name="Cai X."/>
            <person name="Sun X."/>
            <person name="Xu C."/>
            <person name="Sun H."/>
            <person name="Wang X."/>
            <person name="Ge C."/>
            <person name="Zhang Z."/>
            <person name="Wang Q."/>
            <person name="Fei Z."/>
            <person name="Jiao C."/>
            <person name="Wang Q."/>
        </authorList>
    </citation>
    <scope>NUCLEOTIDE SEQUENCE [LARGE SCALE GENOMIC DNA]</scope>
    <source>
        <strain evidence="3">cv. Varoflay</strain>
    </source>
</reference>
<dbReference type="PANTHER" id="PTHR37610:SF96">
    <property type="entry name" value="RETROTRANSPOSON COPIA-LIKE N-TERMINAL DOMAIN-CONTAINING PROTEIN"/>
    <property type="match status" value="1"/>
</dbReference>
<name>A0ABM3R503_SPIOL</name>
<evidence type="ECO:0000256" key="1">
    <source>
        <dbReference type="SAM" id="MobiDB-lite"/>
    </source>
</evidence>
<organism evidence="3 4">
    <name type="scientific">Spinacia oleracea</name>
    <name type="common">Spinach</name>
    <dbReference type="NCBI Taxonomy" id="3562"/>
    <lineage>
        <taxon>Eukaryota</taxon>
        <taxon>Viridiplantae</taxon>
        <taxon>Streptophyta</taxon>
        <taxon>Embryophyta</taxon>
        <taxon>Tracheophyta</taxon>
        <taxon>Spermatophyta</taxon>
        <taxon>Magnoliopsida</taxon>
        <taxon>eudicotyledons</taxon>
        <taxon>Gunneridae</taxon>
        <taxon>Pentapetalae</taxon>
        <taxon>Caryophyllales</taxon>
        <taxon>Chenopodiaceae</taxon>
        <taxon>Chenopodioideae</taxon>
        <taxon>Anserineae</taxon>
        <taxon>Spinacia</taxon>
    </lineage>
</organism>
<dbReference type="Proteomes" id="UP000813463">
    <property type="component" value="Chromosome 1"/>
</dbReference>
<sequence>MGGSGDSGKSNASSIYYLHLSKGPTNSLSKYLLKENSYDIWEKVIVNALEGKNKYGFVNGDFAKPTDETGPEFVAWKANNSTICSWIFNSVDESIQPSVVSHKIDKDMWIDLKERYCVSNGPRLNQLISDYHSLCQKNLSVVCYYNKFVALWDELYGKEDLLCGCTCAAAVKLRACIERDKTHDFVLGLDDEQYKALRTQILSMDPFPSLNKAFFLASQEEQYMSIIRDRDDKTDIVSFAVQSISNTTMNDAQQSSSADTQSGPPTCNHCGRIGHDY</sequence>
<keyword evidence="3" id="KW-1185">Reference proteome</keyword>
<feature type="compositionally biased region" description="Low complexity" evidence="1">
    <location>
        <begin position="251"/>
        <end position="262"/>
    </location>
</feature>
<proteinExistence type="predicted"/>
<gene>
    <name evidence="4" type="primary">LOC130465918</name>
</gene>
<dbReference type="PANTHER" id="PTHR37610">
    <property type="entry name" value="CCHC-TYPE DOMAIN-CONTAINING PROTEIN"/>
    <property type="match status" value="1"/>
</dbReference>